<dbReference type="Gene3D" id="1.25.10.10">
    <property type="entry name" value="Leucine-rich Repeat Variant"/>
    <property type="match status" value="1"/>
</dbReference>
<proteinExistence type="predicted"/>
<name>A0A812QPY5_9DINO</name>
<dbReference type="EMBL" id="CAJNDS010002259">
    <property type="protein sequence ID" value="CAE7397910.1"/>
    <property type="molecule type" value="Genomic_DNA"/>
</dbReference>
<dbReference type="OrthoDB" id="421623at2759"/>
<feature type="region of interest" description="Disordered" evidence="1">
    <location>
        <begin position="81"/>
        <end position="118"/>
    </location>
</feature>
<sequence length="512" mass="55043">MRQEAPALLPQQACTKECQRTKIHAEHAELGCRRLCRMGLMLDTRTLSEQLMQEEEARAIERRLALGMATVAVEGRWGARKMREETAEENTAPHGAETQLQEDGGVLDEDAPSVPTSMPCDEELQLARELPPRRNDVGGQRTLLRELLRSVSVHLAGKMFKLEGEMMAAVEAQAIAAWTSSSTSFVNVPAASVTAWLLEQGGPADLLLPESPGAMQGIGSTGIRKCPSFGKPTRLPKLLKLLSQYAVVCAQSSGGTETKCPTARGRQQERMRSQLDFEDCVSWVSWDLHIPFPTSVPCWPPLPDASAIQRLVEEKRQLKPSASLGPQQQSRLDSDASVREAAARALGCLGREGLAAIMGAGGLEHGDLEVRGCAALAAGWSGVAGIDYVDRLVSLLTDDANHPDKQSDEELLLRIRAAQALGARAELAGDPCLLALAGSLQNDPAEVVREACASSIGQIGCADKGLTKLARDCLLPGMDDQAAFVRDAVSSAMDALPQLGKEDFDMPQSAWQ</sequence>
<reference evidence="2" key="1">
    <citation type="submission" date="2021-02" db="EMBL/GenBank/DDBJ databases">
        <authorList>
            <person name="Dougan E. K."/>
            <person name="Rhodes N."/>
            <person name="Thang M."/>
            <person name="Chan C."/>
        </authorList>
    </citation>
    <scope>NUCLEOTIDE SEQUENCE</scope>
</reference>
<evidence type="ECO:0000313" key="2">
    <source>
        <dbReference type="EMBL" id="CAE7397910.1"/>
    </source>
</evidence>
<keyword evidence="3" id="KW-1185">Reference proteome</keyword>
<accession>A0A812QPY5</accession>
<dbReference type="Proteomes" id="UP000604046">
    <property type="component" value="Unassembled WGS sequence"/>
</dbReference>
<evidence type="ECO:0000256" key="1">
    <source>
        <dbReference type="SAM" id="MobiDB-lite"/>
    </source>
</evidence>
<gene>
    <name evidence="2" type="ORF">SNAT2548_LOCUS21666</name>
</gene>
<dbReference type="AlphaFoldDB" id="A0A812QPY5"/>
<dbReference type="SUPFAM" id="SSF48371">
    <property type="entry name" value="ARM repeat"/>
    <property type="match status" value="1"/>
</dbReference>
<dbReference type="InterPro" id="IPR011989">
    <property type="entry name" value="ARM-like"/>
</dbReference>
<protein>
    <submittedName>
        <fullName evidence="2">Uncharacterized protein</fullName>
    </submittedName>
</protein>
<evidence type="ECO:0000313" key="3">
    <source>
        <dbReference type="Proteomes" id="UP000604046"/>
    </source>
</evidence>
<organism evidence="2 3">
    <name type="scientific">Symbiodinium natans</name>
    <dbReference type="NCBI Taxonomy" id="878477"/>
    <lineage>
        <taxon>Eukaryota</taxon>
        <taxon>Sar</taxon>
        <taxon>Alveolata</taxon>
        <taxon>Dinophyceae</taxon>
        <taxon>Suessiales</taxon>
        <taxon>Symbiodiniaceae</taxon>
        <taxon>Symbiodinium</taxon>
    </lineage>
</organism>
<dbReference type="InterPro" id="IPR016024">
    <property type="entry name" value="ARM-type_fold"/>
</dbReference>
<comment type="caution">
    <text evidence="2">The sequence shown here is derived from an EMBL/GenBank/DDBJ whole genome shotgun (WGS) entry which is preliminary data.</text>
</comment>